<organism evidence="2 3">
    <name type="scientific">Ramlibacter alkalitolerans</name>
    <dbReference type="NCBI Taxonomy" id="2039631"/>
    <lineage>
        <taxon>Bacteria</taxon>
        <taxon>Pseudomonadati</taxon>
        <taxon>Pseudomonadota</taxon>
        <taxon>Betaproteobacteria</taxon>
        <taxon>Burkholderiales</taxon>
        <taxon>Comamonadaceae</taxon>
        <taxon>Ramlibacter</taxon>
    </lineage>
</organism>
<keyword evidence="3" id="KW-1185">Reference proteome</keyword>
<evidence type="ECO:0000313" key="2">
    <source>
        <dbReference type="EMBL" id="MBL0425486.1"/>
    </source>
</evidence>
<name>A0ABS1JMX3_9BURK</name>
<dbReference type="RefSeq" id="WP_201689132.1">
    <property type="nucleotide sequence ID" value="NZ_JAEQND010000005.1"/>
</dbReference>
<evidence type="ECO:0000313" key="3">
    <source>
        <dbReference type="Proteomes" id="UP000622707"/>
    </source>
</evidence>
<dbReference type="Proteomes" id="UP000622707">
    <property type="component" value="Unassembled WGS sequence"/>
</dbReference>
<reference evidence="2 3" key="1">
    <citation type="journal article" date="2017" name="Int. J. Syst. Evol. Microbiol.">
        <title>Ramlibacter alkalitolerans sp. nov., alkali-tolerant bacterium isolated from soil of ginseng.</title>
        <authorList>
            <person name="Lee D.H."/>
            <person name="Cha C.J."/>
        </authorList>
    </citation>
    <scope>NUCLEOTIDE SEQUENCE [LARGE SCALE GENOMIC DNA]</scope>
    <source>
        <strain evidence="2 3">KACC 19305</strain>
    </source>
</reference>
<keyword evidence="1" id="KW-0732">Signal</keyword>
<evidence type="ECO:0000256" key="1">
    <source>
        <dbReference type="SAM" id="SignalP"/>
    </source>
</evidence>
<protein>
    <submittedName>
        <fullName evidence="2">Uncharacterized protein</fullName>
    </submittedName>
</protein>
<accession>A0ABS1JMX3</accession>
<comment type="caution">
    <text evidence="2">The sequence shown here is derived from an EMBL/GenBank/DDBJ whole genome shotgun (WGS) entry which is preliminary data.</text>
</comment>
<sequence length="213" mass="22130">MRKAITKRLGGLLACGALALGPVPARAQDPHEQAVDAAFADGVTTAIGVAASGGVIHPVGPLLATAMKAVTFHRASTLPETERPAAYAAASAMWRGGTASNVCITAVFLSGGGFAPACLALGAAWGVKSWNDSEHERRFWERCAILRQFAQRQTVRCIYGPPVPEGAQHEALAAPATHRKVKATLPAPRQELLLQASAPAPAPLAVSYEVEAP</sequence>
<proteinExistence type="predicted"/>
<feature type="signal peptide" evidence="1">
    <location>
        <begin position="1"/>
        <end position="27"/>
    </location>
</feature>
<feature type="chain" id="PRO_5046305923" evidence="1">
    <location>
        <begin position="28"/>
        <end position="213"/>
    </location>
</feature>
<dbReference type="EMBL" id="JAEQND010000005">
    <property type="protein sequence ID" value="MBL0425486.1"/>
    <property type="molecule type" value="Genomic_DNA"/>
</dbReference>
<gene>
    <name evidence="2" type="ORF">JI746_10245</name>
</gene>